<evidence type="ECO:0000313" key="1">
    <source>
        <dbReference type="EMBL" id="KAI8542095.1"/>
    </source>
</evidence>
<keyword evidence="2" id="KW-1185">Reference proteome</keyword>
<name>A0ACC0MMD1_RHOML</name>
<evidence type="ECO:0000313" key="2">
    <source>
        <dbReference type="Proteomes" id="UP001062846"/>
    </source>
</evidence>
<sequence length="201" mass="21974">MKKLEREEEETEGEGKGEEKTKSEEKKRKVKIQARFIPPLLEGKDVLGAARTGSGKTLAFLIPAVELLHHIRFTPRNGTGVVVICPTRELAIQTHAVAKDLLKYHSQTLGLVIGGAARRGEAERIVKGVNLLVATICVGQLNAADKAVCLAVGIDHYLLFRTFEIDWSEEEEGEGEGEEGSKSEEKKREVKVNSGSGIETT</sequence>
<dbReference type="EMBL" id="CM046395">
    <property type="protein sequence ID" value="KAI8542095.1"/>
    <property type="molecule type" value="Genomic_DNA"/>
</dbReference>
<proteinExistence type="predicted"/>
<comment type="caution">
    <text evidence="1">The sequence shown here is derived from an EMBL/GenBank/DDBJ whole genome shotgun (WGS) entry which is preliminary data.</text>
</comment>
<reference evidence="1" key="1">
    <citation type="submission" date="2022-02" db="EMBL/GenBank/DDBJ databases">
        <title>Plant Genome Project.</title>
        <authorList>
            <person name="Zhang R.-G."/>
        </authorList>
    </citation>
    <scope>NUCLEOTIDE SEQUENCE</scope>
    <source>
        <strain evidence="1">AT1</strain>
    </source>
</reference>
<accession>A0ACC0MMD1</accession>
<dbReference type="Proteomes" id="UP001062846">
    <property type="component" value="Chromosome 8"/>
</dbReference>
<protein>
    <submittedName>
        <fullName evidence="1">Uncharacterized protein</fullName>
    </submittedName>
</protein>
<gene>
    <name evidence="1" type="ORF">RHMOL_Rhmol08G0112200</name>
</gene>
<organism evidence="1 2">
    <name type="scientific">Rhododendron molle</name>
    <name type="common">Chinese azalea</name>
    <name type="synonym">Azalea mollis</name>
    <dbReference type="NCBI Taxonomy" id="49168"/>
    <lineage>
        <taxon>Eukaryota</taxon>
        <taxon>Viridiplantae</taxon>
        <taxon>Streptophyta</taxon>
        <taxon>Embryophyta</taxon>
        <taxon>Tracheophyta</taxon>
        <taxon>Spermatophyta</taxon>
        <taxon>Magnoliopsida</taxon>
        <taxon>eudicotyledons</taxon>
        <taxon>Gunneridae</taxon>
        <taxon>Pentapetalae</taxon>
        <taxon>asterids</taxon>
        <taxon>Ericales</taxon>
        <taxon>Ericaceae</taxon>
        <taxon>Ericoideae</taxon>
        <taxon>Rhodoreae</taxon>
        <taxon>Rhododendron</taxon>
    </lineage>
</organism>